<sequence length="667" mass="76156">MIPTAPVLSKLPFAVPPSTPSETFELLSSKNKPATKEQEVELNENFIQLSRVREALETEESTSLLKVLQHVTSTNLSSTPSPLQLQEAIHRFRNHVDALHSLIQNLPLRRFPFEILSEIFLFAIAPPKWDDLDICRWDTIKAHDMLYQITSRTGPYALLQVSLTWRAVALATPRLWTSIIITKESLLPIITGIESATPFLNPRNAIEVFRHRVACSGTCLLLDISLQKRGELPIPTCEALLEEIMSVAPRWGSIRLDLFQYAPDLPVDLLSRQFQTTHFPLLRSIYLQWNYFELAPFGDTFVPANMPNLRSVTWKRLLTFRDPVHIFPAKLAWAQLTDLEIEIRDGDLPMLLNACPKLTKLAYWFYDPMYAGVWDGSEVDPTHTHESLECLILRGLRWGGSLTAALEKRPALQHFLKEFYLPNFRELTVEGCGVHSPDLRTWMADLPSSISAFLKNCRPRNFERLVIDGVYLDDRFVDMLETLSKTTPGFKHLLLGIDDLVPVDSDITFFTSDAYLLQPQIKRMLDLFTVPGDLGEGRLSEEVYNRTMEFKFPCLEFLSLAFRDLRVPGSVSGFAIEDLEEMARSRRNALAASAAASTLNTTSTISVARRFTFMLDWSRYNCEPWFENFGVGRIKELEDEYLRVHIPQRNLRASQDIFGRSQVVYAA</sequence>
<gene>
    <name evidence="1" type="ORF">D9758_008280</name>
</gene>
<dbReference type="AlphaFoldDB" id="A0A8H5LGS1"/>
<evidence type="ECO:0000313" key="2">
    <source>
        <dbReference type="Proteomes" id="UP000559256"/>
    </source>
</evidence>
<dbReference type="InterPro" id="IPR032675">
    <property type="entry name" value="LRR_dom_sf"/>
</dbReference>
<accession>A0A8H5LGS1</accession>
<evidence type="ECO:0000313" key="1">
    <source>
        <dbReference type="EMBL" id="KAF5356574.1"/>
    </source>
</evidence>
<keyword evidence="2" id="KW-1185">Reference proteome</keyword>
<proteinExistence type="predicted"/>
<dbReference type="Gene3D" id="3.80.10.10">
    <property type="entry name" value="Ribonuclease Inhibitor"/>
    <property type="match status" value="1"/>
</dbReference>
<evidence type="ECO:0008006" key="3">
    <source>
        <dbReference type="Google" id="ProtNLM"/>
    </source>
</evidence>
<comment type="caution">
    <text evidence="1">The sequence shown here is derived from an EMBL/GenBank/DDBJ whole genome shotgun (WGS) entry which is preliminary data.</text>
</comment>
<dbReference type="EMBL" id="JAACJM010000054">
    <property type="protein sequence ID" value="KAF5356574.1"/>
    <property type="molecule type" value="Genomic_DNA"/>
</dbReference>
<dbReference type="OrthoDB" id="2269034at2759"/>
<dbReference type="SUPFAM" id="SSF52047">
    <property type="entry name" value="RNI-like"/>
    <property type="match status" value="1"/>
</dbReference>
<dbReference type="Proteomes" id="UP000559256">
    <property type="component" value="Unassembled WGS sequence"/>
</dbReference>
<organism evidence="1 2">
    <name type="scientific">Tetrapyrgos nigripes</name>
    <dbReference type="NCBI Taxonomy" id="182062"/>
    <lineage>
        <taxon>Eukaryota</taxon>
        <taxon>Fungi</taxon>
        <taxon>Dikarya</taxon>
        <taxon>Basidiomycota</taxon>
        <taxon>Agaricomycotina</taxon>
        <taxon>Agaricomycetes</taxon>
        <taxon>Agaricomycetidae</taxon>
        <taxon>Agaricales</taxon>
        <taxon>Marasmiineae</taxon>
        <taxon>Marasmiaceae</taxon>
        <taxon>Tetrapyrgos</taxon>
    </lineage>
</organism>
<reference evidence="1 2" key="1">
    <citation type="journal article" date="2020" name="ISME J.">
        <title>Uncovering the hidden diversity of litter-decomposition mechanisms in mushroom-forming fungi.</title>
        <authorList>
            <person name="Floudas D."/>
            <person name="Bentzer J."/>
            <person name="Ahren D."/>
            <person name="Johansson T."/>
            <person name="Persson P."/>
            <person name="Tunlid A."/>
        </authorList>
    </citation>
    <scope>NUCLEOTIDE SEQUENCE [LARGE SCALE GENOMIC DNA]</scope>
    <source>
        <strain evidence="1 2">CBS 291.85</strain>
    </source>
</reference>
<protein>
    <recommendedName>
        <fullName evidence="3">F-box domain-containing protein</fullName>
    </recommendedName>
</protein>
<name>A0A8H5LGS1_9AGAR</name>